<evidence type="ECO:0000313" key="2">
    <source>
        <dbReference type="EMBL" id="KAJ7674125.1"/>
    </source>
</evidence>
<reference evidence="2" key="1">
    <citation type="submission" date="2023-03" db="EMBL/GenBank/DDBJ databases">
        <title>Massive genome expansion in bonnet fungi (Mycena s.s.) driven by repeated elements and novel gene families across ecological guilds.</title>
        <authorList>
            <consortium name="Lawrence Berkeley National Laboratory"/>
            <person name="Harder C.B."/>
            <person name="Miyauchi S."/>
            <person name="Viragh M."/>
            <person name="Kuo A."/>
            <person name="Thoen E."/>
            <person name="Andreopoulos B."/>
            <person name="Lu D."/>
            <person name="Skrede I."/>
            <person name="Drula E."/>
            <person name="Henrissat B."/>
            <person name="Morin E."/>
            <person name="Kohler A."/>
            <person name="Barry K."/>
            <person name="LaButti K."/>
            <person name="Morin E."/>
            <person name="Salamov A."/>
            <person name="Lipzen A."/>
            <person name="Mereny Z."/>
            <person name="Hegedus B."/>
            <person name="Baldrian P."/>
            <person name="Stursova M."/>
            <person name="Weitz H."/>
            <person name="Taylor A."/>
            <person name="Grigoriev I.V."/>
            <person name="Nagy L.G."/>
            <person name="Martin F."/>
            <person name="Kauserud H."/>
        </authorList>
    </citation>
    <scope>NUCLEOTIDE SEQUENCE</scope>
    <source>
        <strain evidence="2">CBHHK067</strain>
    </source>
</reference>
<proteinExistence type="predicted"/>
<protein>
    <submittedName>
        <fullName evidence="2">Uncharacterized protein</fullName>
    </submittedName>
</protein>
<feature type="region of interest" description="Disordered" evidence="1">
    <location>
        <begin position="1"/>
        <end position="28"/>
    </location>
</feature>
<evidence type="ECO:0000313" key="3">
    <source>
        <dbReference type="Proteomes" id="UP001221757"/>
    </source>
</evidence>
<evidence type="ECO:0000256" key="1">
    <source>
        <dbReference type="SAM" id="MobiDB-lite"/>
    </source>
</evidence>
<organism evidence="2 3">
    <name type="scientific">Mycena rosella</name>
    <name type="common">Pink bonnet</name>
    <name type="synonym">Agaricus rosellus</name>
    <dbReference type="NCBI Taxonomy" id="1033263"/>
    <lineage>
        <taxon>Eukaryota</taxon>
        <taxon>Fungi</taxon>
        <taxon>Dikarya</taxon>
        <taxon>Basidiomycota</taxon>
        <taxon>Agaricomycotina</taxon>
        <taxon>Agaricomycetes</taxon>
        <taxon>Agaricomycetidae</taxon>
        <taxon>Agaricales</taxon>
        <taxon>Marasmiineae</taxon>
        <taxon>Mycenaceae</taxon>
        <taxon>Mycena</taxon>
    </lineage>
</organism>
<keyword evidence="3" id="KW-1185">Reference proteome</keyword>
<sequence length="115" mass="12831">MTMETRAASDSGLSAVGEYHHSTPSLSTEDKVARDVLLHRGGVLHLAGEPQELLDVLPDLLSRKKMGRKDLPTEVLIRKKLDFYKEKQKCCDGDPARFVECISVNPADSVLFFFL</sequence>
<name>A0AAD7D178_MYCRO</name>
<comment type="caution">
    <text evidence="2">The sequence shown here is derived from an EMBL/GenBank/DDBJ whole genome shotgun (WGS) entry which is preliminary data.</text>
</comment>
<gene>
    <name evidence="2" type="ORF">B0H17DRAFT_1140775</name>
</gene>
<accession>A0AAD7D178</accession>
<dbReference type="AlphaFoldDB" id="A0AAD7D178"/>
<dbReference type="Proteomes" id="UP001221757">
    <property type="component" value="Unassembled WGS sequence"/>
</dbReference>
<dbReference type="EMBL" id="JARKIE010000159">
    <property type="protein sequence ID" value="KAJ7674125.1"/>
    <property type="molecule type" value="Genomic_DNA"/>
</dbReference>